<proteinExistence type="predicted"/>
<feature type="compositionally biased region" description="Basic and acidic residues" evidence="1">
    <location>
        <begin position="835"/>
        <end position="849"/>
    </location>
</feature>
<protein>
    <recommendedName>
        <fullName evidence="4">Protamine P1</fullName>
    </recommendedName>
</protein>
<feature type="compositionally biased region" description="Basic and acidic residues" evidence="1">
    <location>
        <begin position="1004"/>
        <end position="1019"/>
    </location>
</feature>
<comment type="caution">
    <text evidence="2">The sequence shown here is derived from an EMBL/GenBank/DDBJ whole genome shotgun (WGS) entry which is preliminary data.</text>
</comment>
<feature type="region of interest" description="Disordered" evidence="1">
    <location>
        <begin position="192"/>
        <end position="393"/>
    </location>
</feature>
<feature type="region of interest" description="Disordered" evidence="1">
    <location>
        <begin position="406"/>
        <end position="552"/>
    </location>
</feature>
<dbReference type="STRING" id="155417.A0A4Q4TK19"/>
<evidence type="ECO:0000313" key="3">
    <source>
        <dbReference type="Proteomes" id="UP000293360"/>
    </source>
</evidence>
<feature type="compositionally biased region" description="Basic and acidic residues" evidence="1">
    <location>
        <begin position="880"/>
        <end position="890"/>
    </location>
</feature>
<evidence type="ECO:0000256" key="1">
    <source>
        <dbReference type="SAM" id="MobiDB-lite"/>
    </source>
</evidence>
<feature type="compositionally biased region" description="Polar residues" evidence="1">
    <location>
        <begin position="425"/>
        <end position="435"/>
    </location>
</feature>
<accession>A0A4Q4TK19</accession>
<feature type="compositionally biased region" description="Basic and acidic residues" evidence="1">
    <location>
        <begin position="193"/>
        <end position="214"/>
    </location>
</feature>
<feature type="compositionally biased region" description="Basic and acidic residues" evidence="1">
    <location>
        <begin position="408"/>
        <end position="424"/>
    </location>
</feature>
<feature type="compositionally biased region" description="Basic and acidic residues" evidence="1">
    <location>
        <begin position="589"/>
        <end position="609"/>
    </location>
</feature>
<gene>
    <name evidence="2" type="ORF">DL764_003684</name>
</gene>
<evidence type="ECO:0000313" key="2">
    <source>
        <dbReference type="EMBL" id="RYP05623.1"/>
    </source>
</evidence>
<feature type="compositionally biased region" description="Polar residues" evidence="1">
    <location>
        <begin position="950"/>
        <end position="964"/>
    </location>
</feature>
<feature type="compositionally biased region" description="Polar residues" evidence="1">
    <location>
        <begin position="291"/>
        <end position="300"/>
    </location>
</feature>
<reference evidence="2 3" key="1">
    <citation type="submission" date="2018-06" db="EMBL/GenBank/DDBJ databases">
        <title>Complete Genomes of Monosporascus.</title>
        <authorList>
            <person name="Robinson A.J."/>
            <person name="Natvig D.O."/>
        </authorList>
    </citation>
    <scope>NUCLEOTIDE SEQUENCE [LARGE SCALE GENOMIC DNA]</scope>
    <source>
        <strain evidence="2 3">CBS 110550</strain>
    </source>
</reference>
<organism evidence="2 3">
    <name type="scientific">Monosporascus ibericus</name>
    <dbReference type="NCBI Taxonomy" id="155417"/>
    <lineage>
        <taxon>Eukaryota</taxon>
        <taxon>Fungi</taxon>
        <taxon>Dikarya</taxon>
        <taxon>Ascomycota</taxon>
        <taxon>Pezizomycotina</taxon>
        <taxon>Sordariomycetes</taxon>
        <taxon>Xylariomycetidae</taxon>
        <taxon>Xylariales</taxon>
        <taxon>Xylariales incertae sedis</taxon>
        <taxon>Monosporascus</taxon>
    </lineage>
</organism>
<feature type="compositionally biased region" description="Pro residues" evidence="1">
    <location>
        <begin position="513"/>
        <end position="522"/>
    </location>
</feature>
<sequence>MGGDGIGDVIDTWRRDRLGDEPIYCAVPIPANPDDIICYGSDEEFDPAAKLAKRLSYEKQARAYLRGQPLRLQSTSLHGPFTKASGWKNPWLRSQPNKIRPANRVSLPVVKNTPAVKPSVLKDLKLRPTTGDGTLPIGNSIRCHLPSPQSNRGLEVFSEYLDSEKHNRIQAWARGVFVEPLEKDGFWAPQDHAIGEVESRDATRKRPAPEDWLKKKQTKHNRPKESRSTRAASTPTPLLAPKPSMRKPASTFADQTQSDKQQPPQGCTTRSFKLTTPSPSAGQRSAKLANTKRSNISTQRGAKEAYELSTVDEAAASSTSSGTSTTSRKQLASHSRLIATTHDSPTTSPRASNVHGQEQDHVGPSAQPETSQSAVESKEQIEHGEDVNGDVTLGSFLDQSFYYRARSHKQEGRYERDPVVRADDSSQISHNMTPESQRRDPGDMEAPSSSKKEGLLAQTGMTVKPDATIQMKVDAPLVKQSHVEDRSGHNGGGRDPSTEESSKEDNTALAEPPKGPGDPVPAVPSLAKTLADQKSPDPPYHTTIDQEGEPEITPAAYVPLKRGRMSIEETAAESLRLLSKKVRLEDSRRFQEGGLHNRTDHIGEHRKAPDPAVDEGSTLVGDPMDVTLVGDAMDVEEPSVANPTEPSQQPNSESSTLKVVSKILSANSTSGSIATDRMLENGPEAASEQIIVPLSQAEWGITDNKGISPPKVTSNDPSKVTIMEVKEILQADEENIPATSTEFEQSREAQSPWIPADARSVQDNIKIEPTEEEDEAVSHASNNMSALRSQGGHLRGSAIRPSQQSPWAEDVTPAITMARSHWLEIVMESGSERTMTTHEEQQSSWREQDTQVATLPNDTNTGRDALNTSHGENPQTIEYKSQKLEKRDLPVEPEPFTPAAHGARTPTPEPEVSIKSFAKFNTPSPVRRSDHPRICRPSTTQRPGILINATPVNPWSSVKSSNRRVSFAPLPNDDGPTDDSPQNPARHASPPPENMVEAGDEDVHENFRKHFDAIKRRIDSSNPPKPRFRQRLLPSSSQQRPMSPAVGAMAEAFQQADALIAVQQRILTNDNATEPTGEAAADFAQSPWESQSQSQADDVAAVLGNLDQFLDAWDVDTAIKQAKLETAPGNLEDQDKRIPSLDIDALQGVGV</sequence>
<feature type="compositionally biased region" description="Polar residues" evidence="1">
    <location>
        <begin position="252"/>
        <end position="283"/>
    </location>
</feature>
<feature type="region of interest" description="Disordered" evidence="1">
    <location>
        <begin position="733"/>
        <end position="761"/>
    </location>
</feature>
<feature type="compositionally biased region" description="Polar residues" evidence="1">
    <location>
        <begin position="850"/>
        <end position="879"/>
    </location>
</feature>
<keyword evidence="3" id="KW-1185">Reference proteome</keyword>
<feature type="compositionally biased region" description="Basic and acidic residues" evidence="1">
    <location>
        <begin position="496"/>
        <end position="506"/>
    </location>
</feature>
<feature type="compositionally biased region" description="Low complexity" evidence="1">
    <location>
        <begin position="314"/>
        <end position="327"/>
    </location>
</feature>
<dbReference type="Proteomes" id="UP000293360">
    <property type="component" value="Unassembled WGS sequence"/>
</dbReference>
<evidence type="ECO:0008006" key="4">
    <source>
        <dbReference type="Google" id="ProtNLM"/>
    </source>
</evidence>
<feature type="region of interest" description="Disordered" evidence="1">
    <location>
        <begin position="787"/>
        <end position="809"/>
    </location>
</feature>
<dbReference type="AlphaFoldDB" id="A0A4Q4TK19"/>
<feature type="region of interest" description="Disordered" evidence="1">
    <location>
        <begin position="589"/>
        <end position="657"/>
    </location>
</feature>
<dbReference type="EMBL" id="QJNU01000164">
    <property type="protein sequence ID" value="RYP05623.1"/>
    <property type="molecule type" value="Genomic_DNA"/>
</dbReference>
<dbReference type="OrthoDB" id="5419922at2759"/>
<feature type="compositionally biased region" description="Polar residues" evidence="1">
    <location>
        <begin position="341"/>
        <end position="356"/>
    </location>
</feature>
<name>A0A4Q4TK19_9PEZI</name>
<feature type="compositionally biased region" description="Polar residues" evidence="1">
    <location>
        <begin position="641"/>
        <end position="657"/>
    </location>
</feature>
<feature type="compositionally biased region" description="Basic and acidic residues" evidence="1">
    <location>
        <begin position="376"/>
        <end position="386"/>
    </location>
</feature>
<feature type="region of interest" description="Disordered" evidence="1">
    <location>
        <begin position="831"/>
        <end position="1044"/>
    </location>
</feature>